<sequence>MLGVSIISSALSFVLIYEFWIGVDLTKKLSIYCTRICVIGVIVLFTLPPVLDYSISTYLENRNHVVCVEASTQWLHSKTTVFVREPNVCSSQLVN</sequence>
<feature type="transmembrane region" description="Helical" evidence="1">
    <location>
        <begin position="6"/>
        <end position="25"/>
    </location>
</feature>
<keyword evidence="1" id="KW-0812">Transmembrane</keyword>
<proteinExistence type="predicted"/>
<evidence type="ECO:0000313" key="2">
    <source>
        <dbReference type="EMBL" id="CAG20039.1"/>
    </source>
</evidence>
<evidence type="ECO:0000256" key="1">
    <source>
        <dbReference type="SAM" id="Phobius"/>
    </source>
</evidence>
<keyword evidence="1" id="KW-0472">Membrane</keyword>
<dbReference type="Proteomes" id="UP000000593">
    <property type="component" value="Chromosome 1"/>
</dbReference>
<protein>
    <submittedName>
        <fullName evidence="2">Uncharacterized protein</fullName>
    </submittedName>
</protein>
<keyword evidence="3" id="KW-1185">Reference proteome</keyword>
<dbReference type="EMBL" id="CR378668">
    <property type="protein sequence ID" value="CAG20039.1"/>
    <property type="molecule type" value="Genomic_DNA"/>
</dbReference>
<evidence type="ECO:0000313" key="3">
    <source>
        <dbReference type="Proteomes" id="UP000000593"/>
    </source>
</evidence>
<dbReference type="AlphaFoldDB" id="Q6LRN7"/>
<accession>Q6LRN7</accession>
<name>Q6LRN7_PHOPR</name>
<gene>
    <name evidence="2" type="ordered locus">PBPRA1628</name>
</gene>
<feature type="transmembrane region" description="Helical" evidence="1">
    <location>
        <begin position="32"/>
        <end position="51"/>
    </location>
</feature>
<dbReference type="KEGG" id="ppr:PBPRA1628"/>
<organism evidence="2 3">
    <name type="scientific">Photobacterium profundum (strain SS9)</name>
    <dbReference type="NCBI Taxonomy" id="298386"/>
    <lineage>
        <taxon>Bacteria</taxon>
        <taxon>Pseudomonadati</taxon>
        <taxon>Pseudomonadota</taxon>
        <taxon>Gammaproteobacteria</taxon>
        <taxon>Vibrionales</taxon>
        <taxon>Vibrionaceae</taxon>
        <taxon>Photobacterium</taxon>
    </lineage>
</organism>
<keyword evidence="1" id="KW-1133">Transmembrane helix</keyword>
<reference evidence="3" key="1">
    <citation type="journal article" date="2005" name="Science">
        <title>Life at depth: Photobacterium profundum genome sequence and expression analysis.</title>
        <authorList>
            <person name="Vezzi A."/>
            <person name="Campanaro S."/>
            <person name="D'Angelo M."/>
            <person name="Simonato F."/>
            <person name="Vitulo N."/>
            <person name="Lauro F.M."/>
            <person name="Cestaro A."/>
            <person name="Malacrida G."/>
            <person name="Simionati B."/>
            <person name="Cannata N."/>
            <person name="Romualdi C."/>
            <person name="Bartlett D.H."/>
            <person name="Valle G."/>
        </authorList>
    </citation>
    <scope>NUCLEOTIDE SEQUENCE [LARGE SCALE GENOMIC DNA]</scope>
    <source>
        <strain evidence="3">ATCC BAA-1253 / SS9</strain>
    </source>
</reference>
<dbReference type="HOGENOM" id="CLU_2370376_0_0_6"/>